<dbReference type="KEGG" id="xak:KIMC2_04410"/>
<evidence type="ECO:0000259" key="7">
    <source>
        <dbReference type="Pfam" id="PF10035"/>
    </source>
</evidence>
<feature type="transmembrane region" description="Helical" evidence="6">
    <location>
        <begin position="79"/>
        <end position="98"/>
    </location>
</feature>
<feature type="transmembrane region" description="Helical" evidence="6">
    <location>
        <begin position="110"/>
        <end position="128"/>
    </location>
</feature>
<feature type="domain" description="DUF2179" evidence="7">
    <location>
        <begin position="223"/>
        <end position="277"/>
    </location>
</feature>
<dbReference type="CDD" id="cd16380">
    <property type="entry name" value="YitT_C"/>
    <property type="match status" value="1"/>
</dbReference>
<dbReference type="InterPro" id="IPR003740">
    <property type="entry name" value="YitT"/>
</dbReference>
<dbReference type="InterPro" id="IPR015867">
    <property type="entry name" value="N-reg_PII/ATP_PRibTrfase_C"/>
</dbReference>
<reference evidence="8 9" key="1">
    <citation type="journal article" date="2023" name="Microbiol. Spectr.">
        <title>Symbiosis of Carpenter Bees with Uncharacterized Lactic Acid Bacteria Showing NAD Auxotrophy.</title>
        <authorList>
            <person name="Kawasaki S."/>
            <person name="Ozawa K."/>
            <person name="Mori T."/>
            <person name="Yamamoto A."/>
            <person name="Ito M."/>
            <person name="Ohkuma M."/>
            <person name="Sakamoto M."/>
            <person name="Matsutani M."/>
        </authorList>
    </citation>
    <scope>NUCLEOTIDE SEQUENCE [LARGE SCALE GENOMIC DNA]</scope>
    <source>
        <strain evidence="8 9">KimC2</strain>
    </source>
</reference>
<dbReference type="AlphaFoldDB" id="A0AAU9DK88"/>
<evidence type="ECO:0000256" key="2">
    <source>
        <dbReference type="ARBA" id="ARBA00022475"/>
    </source>
</evidence>
<dbReference type="InterPro" id="IPR051461">
    <property type="entry name" value="UPF0750_membrane"/>
</dbReference>
<evidence type="ECO:0000256" key="3">
    <source>
        <dbReference type="ARBA" id="ARBA00022692"/>
    </source>
</evidence>
<dbReference type="Pfam" id="PF10035">
    <property type="entry name" value="DUF2179"/>
    <property type="match status" value="1"/>
</dbReference>
<accession>A0AAU9DK88</accession>
<protein>
    <submittedName>
        <fullName evidence="8">Membrane protein</fullName>
    </submittedName>
</protein>
<sequence length="294" mass="32618">MKWIKKISFLDLFMILIGGSIFAWGLTNINIPNKLADGGVSGIALIFKALFNVNPGISVLLINIPLFIIGYRFLGLKSLIYTFWGIITFSGSLSFWGMFKMAPNLHHDQLISAILAGILGGFGSGIIYRFGGTTGGTDVVARIFEDKFGVPMGQSLFALDVIVLLCSLVYVNIVQMMYTIIYSFVFMELVNFTEQGSYTGKVFMIFTDKTEEMVNEIMNSLGRGATIIKAIGGYTGKPQNIVYVVVDPSEMNDVREIINKIDRKSFVSIYNAQEQIGEGFTFNRPHRSIFKVGI</sequence>
<feature type="transmembrane region" description="Helical" evidence="6">
    <location>
        <begin position="43"/>
        <end position="67"/>
    </location>
</feature>
<evidence type="ECO:0000256" key="1">
    <source>
        <dbReference type="ARBA" id="ARBA00004651"/>
    </source>
</evidence>
<dbReference type="Gene3D" id="3.30.70.120">
    <property type="match status" value="1"/>
</dbReference>
<evidence type="ECO:0000256" key="4">
    <source>
        <dbReference type="ARBA" id="ARBA00022989"/>
    </source>
</evidence>
<evidence type="ECO:0000256" key="6">
    <source>
        <dbReference type="SAM" id="Phobius"/>
    </source>
</evidence>
<keyword evidence="9" id="KW-1185">Reference proteome</keyword>
<gene>
    <name evidence="8" type="ORF">KIMC2_04410</name>
</gene>
<evidence type="ECO:0000313" key="9">
    <source>
        <dbReference type="Proteomes" id="UP001321804"/>
    </source>
</evidence>
<evidence type="ECO:0000256" key="5">
    <source>
        <dbReference type="ARBA" id="ARBA00023136"/>
    </source>
</evidence>
<keyword evidence="2" id="KW-1003">Cell membrane</keyword>
<dbReference type="PANTHER" id="PTHR33545:SF10">
    <property type="entry name" value="UPF0750 MEMBRANE PROTEIN YPJC"/>
    <property type="match status" value="1"/>
</dbReference>
<feature type="transmembrane region" description="Helical" evidence="6">
    <location>
        <begin position="148"/>
        <end position="170"/>
    </location>
</feature>
<proteinExistence type="predicted"/>
<dbReference type="Pfam" id="PF02588">
    <property type="entry name" value="YitT_membrane"/>
    <property type="match status" value="1"/>
</dbReference>
<keyword evidence="3 6" id="KW-0812">Transmembrane</keyword>
<dbReference type="RefSeq" id="WP_317697574.1">
    <property type="nucleotide sequence ID" value="NZ_AP026801.1"/>
</dbReference>
<dbReference type="PIRSF" id="PIRSF006483">
    <property type="entry name" value="Membrane_protein_YitT"/>
    <property type="match status" value="1"/>
</dbReference>
<feature type="transmembrane region" description="Helical" evidence="6">
    <location>
        <begin position="12"/>
        <end position="31"/>
    </location>
</feature>
<keyword evidence="4 6" id="KW-1133">Transmembrane helix</keyword>
<dbReference type="InterPro" id="IPR019264">
    <property type="entry name" value="DUF2179"/>
</dbReference>
<dbReference type="GO" id="GO:0005886">
    <property type="term" value="C:plasma membrane"/>
    <property type="evidence" value="ECO:0007669"/>
    <property type="project" value="UniProtKB-SubCell"/>
</dbReference>
<dbReference type="Proteomes" id="UP001321804">
    <property type="component" value="Chromosome"/>
</dbReference>
<keyword evidence="5 6" id="KW-0472">Membrane</keyword>
<dbReference type="PANTHER" id="PTHR33545">
    <property type="entry name" value="UPF0750 MEMBRANE PROTEIN YITT-RELATED"/>
    <property type="match status" value="1"/>
</dbReference>
<dbReference type="EMBL" id="AP026801">
    <property type="protein sequence ID" value="BDR55879.1"/>
    <property type="molecule type" value="Genomic_DNA"/>
</dbReference>
<organism evidence="8 9">
    <name type="scientific">Xylocopilactobacillus apis</name>
    <dbReference type="NCBI Taxonomy" id="2932183"/>
    <lineage>
        <taxon>Bacteria</taxon>
        <taxon>Bacillati</taxon>
        <taxon>Bacillota</taxon>
        <taxon>Bacilli</taxon>
        <taxon>Lactobacillales</taxon>
        <taxon>Lactobacillaceae</taxon>
        <taxon>Xylocopilactobacillus</taxon>
    </lineage>
</organism>
<comment type="subcellular location">
    <subcellularLocation>
        <location evidence="1">Cell membrane</location>
        <topology evidence="1">Multi-pass membrane protein</topology>
    </subcellularLocation>
</comment>
<evidence type="ECO:0000313" key="8">
    <source>
        <dbReference type="EMBL" id="BDR55879.1"/>
    </source>
</evidence>
<name>A0AAU9DK88_9LACO</name>